<evidence type="ECO:0000256" key="5">
    <source>
        <dbReference type="PROSITE-ProRule" id="PRU00742"/>
    </source>
</evidence>
<evidence type="ECO:0000313" key="7">
    <source>
        <dbReference type="Proteomes" id="UP000823908"/>
    </source>
</evidence>
<dbReference type="Pfam" id="PF00491">
    <property type="entry name" value="Arginase"/>
    <property type="match status" value="1"/>
</dbReference>
<keyword evidence="2" id="KW-0378">Hydrolase</keyword>
<protein>
    <submittedName>
        <fullName evidence="6">Arginase family protein</fullName>
    </submittedName>
</protein>
<evidence type="ECO:0000313" key="6">
    <source>
        <dbReference type="EMBL" id="HJD50486.1"/>
    </source>
</evidence>
<dbReference type="InterPro" id="IPR023696">
    <property type="entry name" value="Ureohydrolase_dom_sf"/>
</dbReference>
<dbReference type="GO" id="GO:0008783">
    <property type="term" value="F:agmatinase activity"/>
    <property type="evidence" value="ECO:0007669"/>
    <property type="project" value="TreeGrafter"/>
</dbReference>
<evidence type="ECO:0000256" key="3">
    <source>
        <dbReference type="ARBA" id="ARBA00022808"/>
    </source>
</evidence>
<dbReference type="AlphaFoldDB" id="A0A9D2UDP0"/>
<name>A0A9D2UDP0_9MICC</name>
<dbReference type="Proteomes" id="UP000823908">
    <property type="component" value="Unassembled WGS sequence"/>
</dbReference>
<dbReference type="GO" id="GO:0006547">
    <property type="term" value="P:L-histidine metabolic process"/>
    <property type="evidence" value="ECO:0007669"/>
    <property type="project" value="UniProtKB-KW"/>
</dbReference>
<dbReference type="Gene3D" id="3.40.800.10">
    <property type="entry name" value="Ureohydrolase domain"/>
    <property type="match status" value="1"/>
</dbReference>
<dbReference type="PANTHER" id="PTHR11358:SF35">
    <property type="entry name" value="FORMIMIDOYLGLUTAMASE"/>
    <property type="match status" value="1"/>
</dbReference>
<dbReference type="GO" id="GO:0046872">
    <property type="term" value="F:metal ion binding"/>
    <property type="evidence" value="ECO:0007669"/>
    <property type="project" value="UniProtKB-KW"/>
</dbReference>
<proteinExistence type="inferred from homology"/>
<keyword evidence="3" id="KW-0369">Histidine metabolism</keyword>
<evidence type="ECO:0000256" key="2">
    <source>
        <dbReference type="ARBA" id="ARBA00022801"/>
    </source>
</evidence>
<gene>
    <name evidence="6" type="ORF">H9908_01240</name>
</gene>
<reference evidence="6" key="1">
    <citation type="journal article" date="2021" name="PeerJ">
        <title>Extensive microbial diversity within the chicken gut microbiome revealed by metagenomics and culture.</title>
        <authorList>
            <person name="Gilroy R."/>
            <person name="Ravi A."/>
            <person name="Getino M."/>
            <person name="Pursley I."/>
            <person name="Horton D.L."/>
            <person name="Alikhan N.F."/>
            <person name="Baker D."/>
            <person name="Gharbi K."/>
            <person name="Hall N."/>
            <person name="Watson M."/>
            <person name="Adriaenssens E.M."/>
            <person name="Foster-Nyarko E."/>
            <person name="Jarju S."/>
            <person name="Secka A."/>
            <person name="Antonio M."/>
            <person name="Oren A."/>
            <person name="Chaudhuri R.R."/>
            <person name="La Ragione R."/>
            <person name="Hildebrand F."/>
            <person name="Pallen M.J."/>
        </authorList>
    </citation>
    <scope>NUCLEOTIDE SEQUENCE</scope>
    <source>
        <strain evidence="6">ChiHjej10B9-4811</strain>
    </source>
</reference>
<dbReference type="InterPro" id="IPR006035">
    <property type="entry name" value="Ureohydrolase"/>
</dbReference>
<sequence length="142" mass="14865">MIQVITDRAAPAWSGRDDGPGAEHRRLFQAVQPLAHLTQKPDALFIGFASDEGVRRNQGRTGAAEGPTALRSALGTLALAQGAARNRRTDLVLGDAGDVVVTNRDLVGGHRKLSEAVTATIDEGSLPVVLGGGHEVAYGTYK</sequence>
<dbReference type="PANTHER" id="PTHR11358">
    <property type="entry name" value="ARGINASE/AGMATINASE"/>
    <property type="match status" value="1"/>
</dbReference>
<evidence type="ECO:0000256" key="4">
    <source>
        <dbReference type="ARBA" id="ARBA00023211"/>
    </source>
</evidence>
<keyword evidence="1" id="KW-0479">Metal-binding</keyword>
<dbReference type="EMBL" id="DWUS01000036">
    <property type="protein sequence ID" value="HJD50486.1"/>
    <property type="molecule type" value="Genomic_DNA"/>
</dbReference>
<reference evidence="6" key="2">
    <citation type="submission" date="2021-04" db="EMBL/GenBank/DDBJ databases">
        <authorList>
            <person name="Gilroy R."/>
        </authorList>
    </citation>
    <scope>NUCLEOTIDE SEQUENCE</scope>
    <source>
        <strain evidence="6">ChiHjej10B9-4811</strain>
    </source>
</reference>
<evidence type="ECO:0000256" key="1">
    <source>
        <dbReference type="ARBA" id="ARBA00022723"/>
    </source>
</evidence>
<comment type="similarity">
    <text evidence="5">Belongs to the arginase family.</text>
</comment>
<keyword evidence="4" id="KW-0464">Manganese</keyword>
<dbReference type="SUPFAM" id="SSF52768">
    <property type="entry name" value="Arginase/deacetylase"/>
    <property type="match status" value="1"/>
</dbReference>
<accession>A0A9D2UDP0</accession>
<comment type="caution">
    <text evidence="6">The sequence shown here is derived from an EMBL/GenBank/DDBJ whole genome shotgun (WGS) entry which is preliminary data.</text>
</comment>
<dbReference type="PROSITE" id="PS51409">
    <property type="entry name" value="ARGINASE_2"/>
    <property type="match status" value="1"/>
</dbReference>
<dbReference type="GO" id="GO:0033389">
    <property type="term" value="P:putrescine biosynthetic process from arginine, via agmatine"/>
    <property type="evidence" value="ECO:0007669"/>
    <property type="project" value="TreeGrafter"/>
</dbReference>
<organism evidence="6 7">
    <name type="scientific">Candidatus Rothia avistercoris</name>
    <dbReference type="NCBI Taxonomy" id="2840479"/>
    <lineage>
        <taxon>Bacteria</taxon>
        <taxon>Bacillati</taxon>
        <taxon>Actinomycetota</taxon>
        <taxon>Actinomycetes</taxon>
        <taxon>Micrococcales</taxon>
        <taxon>Micrococcaceae</taxon>
        <taxon>Rothia</taxon>
    </lineage>
</organism>
<feature type="non-terminal residue" evidence="6">
    <location>
        <position position="142"/>
    </location>
</feature>